<dbReference type="SUPFAM" id="SSF55957">
    <property type="entry name" value="Phosphoglucomutase, C-terminal domain"/>
    <property type="match status" value="1"/>
</dbReference>
<evidence type="ECO:0000313" key="11">
    <source>
        <dbReference type="Proteomes" id="UP001500399"/>
    </source>
</evidence>
<dbReference type="Gene3D" id="3.40.120.10">
    <property type="entry name" value="Alpha-D-Glucose-1,6-Bisphosphate, subunit A, domain 3"/>
    <property type="match status" value="3"/>
</dbReference>
<dbReference type="Pfam" id="PF02879">
    <property type="entry name" value="PGM_PMM_II"/>
    <property type="match status" value="1"/>
</dbReference>
<keyword evidence="6" id="KW-0413">Isomerase</keyword>
<sequence length="503" mass="54200">MLTKDAIMKLANGSDVRGVAVEGVADEPVTLTVEAVNRIAGAFVEFLARRSGKKPGELKITIGHDARISAPMLMEAAVKGLRAKGAAVLDCGLASTPAMFMSIIFPETAADGAVMLTASHLPYNRNGMKFFTASGGLEHEDIHAILEMAATIEEGTADITGVVEYDLIARYALHLRGLICTKLSFPRGGKPLRGMHVVVDAGNGDGGFFVNRILKPLGANTEGSQFLEPDGMFPNHMPNPEDKTAMESLRNAVLASKADLGLIFDTDVDRMGAVLANGEEISRNSLIAMMASILAEEYPGSTIVTDSVTSDELSVFLEQKLGLKHHRYMRGYKNVINECIRLNREGISSPLAIETSGHGALRENYYLDDGAYLAVRLLIAAALGRKEGHPLASRIARLGQPAESREYRLRIVGQEAYRVYGDKVLSAFGERARAAGISIAEPSYEGVRLVFAEGWALLRMSLHDPNMPLNIESRSEGGCAVIAARVKSLLDGFDSLDLRSLET</sequence>
<evidence type="ECO:0000256" key="1">
    <source>
        <dbReference type="ARBA" id="ARBA00001946"/>
    </source>
</evidence>
<evidence type="ECO:0000259" key="8">
    <source>
        <dbReference type="Pfam" id="PF02879"/>
    </source>
</evidence>
<evidence type="ECO:0000259" key="9">
    <source>
        <dbReference type="Pfam" id="PF02880"/>
    </source>
</evidence>
<evidence type="ECO:0000313" key="10">
    <source>
        <dbReference type="EMBL" id="GAA0202125.1"/>
    </source>
</evidence>
<dbReference type="Proteomes" id="UP001500399">
    <property type="component" value="Unassembled WGS sequence"/>
</dbReference>
<gene>
    <name evidence="10" type="ORF">GCM10008919_01850</name>
</gene>
<protein>
    <submittedName>
        <fullName evidence="10">Phosphoglucomutase</fullName>
    </submittedName>
</protein>
<dbReference type="RefSeq" id="WP_304988193.1">
    <property type="nucleotide sequence ID" value="NZ_BAAACR010000001.1"/>
</dbReference>
<evidence type="ECO:0000256" key="4">
    <source>
        <dbReference type="ARBA" id="ARBA00022723"/>
    </source>
</evidence>
<keyword evidence="5" id="KW-0460">Magnesium</keyword>
<reference evidence="11" key="1">
    <citation type="journal article" date="2019" name="Int. J. Syst. Evol. Microbiol.">
        <title>The Global Catalogue of Microorganisms (GCM) 10K type strain sequencing project: providing services to taxonomists for standard genome sequencing and annotation.</title>
        <authorList>
            <consortium name="The Broad Institute Genomics Platform"/>
            <consortium name="The Broad Institute Genome Sequencing Center for Infectious Disease"/>
            <person name="Wu L."/>
            <person name="Ma J."/>
        </authorList>
    </citation>
    <scope>NUCLEOTIDE SEQUENCE [LARGE SCALE GENOMIC DNA]</scope>
    <source>
        <strain evidence="11">JCM 8542</strain>
    </source>
</reference>
<comment type="caution">
    <text evidence="10">The sequence shown here is derived from an EMBL/GenBank/DDBJ whole genome shotgun (WGS) entry which is preliminary data.</text>
</comment>
<name>A0ABP3CG06_9FIRM</name>
<evidence type="ECO:0000256" key="6">
    <source>
        <dbReference type="ARBA" id="ARBA00023235"/>
    </source>
</evidence>
<organism evidence="10 11">
    <name type="scientific">Selenomonas dianae</name>
    <dbReference type="NCBI Taxonomy" id="135079"/>
    <lineage>
        <taxon>Bacteria</taxon>
        <taxon>Bacillati</taxon>
        <taxon>Bacillota</taxon>
        <taxon>Negativicutes</taxon>
        <taxon>Selenomonadales</taxon>
        <taxon>Selenomonadaceae</taxon>
        <taxon>Selenomonas</taxon>
    </lineage>
</organism>
<dbReference type="InterPro" id="IPR036900">
    <property type="entry name" value="A-D-PHexomutase_C_sf"/>
</dbReference>
<evidence type="ECO:0000259" key="7">
    <source>
        <dbReference type="Pfam" id="PF02878"/>
    </source>
</evidence>
<dbReference type="PANTHER" id="PTHR42946">
    <property type="entry name" value="PHOSPHOHEXOSE MUTASE"/>
    <property type="match status" value="1"/>
</dbReference>
<feature type="domain" description="Alpha-D-phosphohexomutase alpha/beta/alpha" evidence="8">
    <location>
        <begin position="193"/>
        <end position="278"/>
    </location>
</feature>
<comment type="cofactor">
    <cofactor evidence="1">
        <name>Mg(2+)</name>
        <dbReference type="ChEBI" id="CHEBI:18420"/>
    </cofactor>
</comment>
<dbReference type="Pfam" id="PF02880">
    <property type="entry name" value="PGM_PMM_III"/>
    <property type="match status" value="1"/>
</dbReference>
<keyword evidence="4" id="KW-0479">Metal-binding</keyword>
<dbReference type="PANTHER" id="PTHR42946:SF1">
    <property type="entry name" value="PHOSPHOGLUCOMUTASE (ALPHA-D-GLUCOSE-1,6-BISPHOSPHATE-DEPENDENT)"/>
    <property type="match status" value="1"/>
</dbReference>
<dbReference type="InterPro" id="IPR016055">
    <property type="entry name" value="A-D-PHexomutase_a/b/a-I/II/III"/>
</dbReference>
<dbReference type="InterPro" id="IPR005844">
    <property type="entry name" value="A-D-PHexomutase_a/b/a-I"/>
</dbReference>
<evidence type="ECO:0000256" key="3">
    <source>
        <dbReference type="ARBA" id="ARBA00022553"/>
    </source>
</evidence>
<dbReference type="InterPro" id="IPR050060">
    <property type="entry name" value="Phosphoglucosamine_mutase"/>
</dbReference>
<evidence type="ECO:0000256" key="5">
    <source>
        <dbReference type="ARBA" id="ARBA00022842"/>
    </source>
</evidence>
<accession>A0ABP3CG06</accession>
<keyword evidence="11" id="KW-1185">Reference proteome</keyword>
<feature type="domain" description="Alpha-D-phosphohexomutase alpha/beta/alpha" evidence="9">
    <location>
        <begin position="284"/>
        <end position="395"/>
    </location>
</feature>
<dbReference type="CDD" id="cd03089">
    <property type="entry name" value="PMM_PGM"/>
    <property type="match status" value="1"/>
</dbReference>
<comment type="similarity">
    <text evidence="2">Belongs to the phosphohexose mutase family.</text>
</comment>
<dbReference type="InterPro" id="IPR005845">
    <property type="entry name" value="A-D-PHexomutase_a/b/a-II"/>
</dbReference>
<dbReference type="Gene3D" id="3.30.310.50">
    <property type="entry name" value="Alpha-D-phosphohexomutase, C-terminal domain"/>
    <property type="match status" value="1"/>
</dbReference>
<dbReference type="PRINTS" id="PR00509">
    <property type="entry name" value="PGMPMM"/>
</dbReference>
<dbReference type="InterPro" id="IPR005846">
    <property type="entry name" value="A-D-PHexomutase_a/b/a-III"/>
</dbReference>
<feature type="domain" description="Alpha-D-phosphohexomutase alpha/beta/alpha" evidence="7">
    <location>
        <begin position="12"/>
        <end position="153"/>
    </location>
</feature>
<dbReference type="SUPFAM" id="SSF53738">
    <property type="entry name" value="Phosphoglucomutase, first 3 domains"/>
    <property type="match status" value="3"/>
</dbReference>
<evidence type="ECO:0000256" key="2">
    <source>
        <dbReference type="ARBA" id="ARBA00010231"/>
    </source>
</evidence>
<keyword evidence="3" id="KW-0597">Phosphoprotein</keyword>
<dbReference type="Pfam" id="PF02878">
    <property type="entry name" value="PGM_PMM_I"/>
    <property type="match status" value="1"/>
</dbReference>
<dbReference type="InterPro" id="IPR005841">
    <property type="entry name" value="Alpha-D-phosphohexomutase_SF"/>
</dbReference>
<proteinExistence type="inferred from homology"/>
<dbReference type="EMBL" id="BAAACR010000001">
    <property type="protein sequence ID" value="GAA0202125.1"/>
    <property type="molecule type" value="Genomic_DNA"/>
</dbReference>